<reference evidence="1" key="2">
    <citation type="journal article" date="2022" name="New Phytol.">
        <title>Evolutionary transition to the ectomycorrhizal habit in the genomes of a hyperdiverse lineage of mushroom-forming fungi.</title>
        <authorList>
            <person name="Looney B."/>
            <person name="Miyauchi S."/>
            <person name="Morin E."/>
            <person name="Drula E."/>
            <person name="Courty P.E."/>
            <person name="Kohler A."/>
            <person name="Kuo A."/>
            <person name="LaButti K."/>
            <person name="Pangilinan J."/>
            <person name="Lipzen A."/>
            <person name="Riley R."/>
            <person name="Andreopoulos W."/>
            <person name="He G."/>
            <person name="Johnson J."/>
            <person name="Nolan M."/>
            <person name="Tritt A."/>
            <person name="Barry K.W."/>
            <person name="Grigoriev I.V."/>
            <person name="Nagy L.G."/>
            <person name="Hibbett D."/>
            <person name="Henrissat B."/>
            <person name="Matheny P.B."/>
            <person name="Labbe J."/>
            <person name="Martin F.M."/>
        </authorList>
    </citation>
    <scope>NUCLEOTIDE SEQUENCE</scope>
    <source>
        <strain evidence="1">HHB10654</strain>
    </source>
</reference>
<comment type="caution">
    <text evidence="1">The sequence shown here is derived from an EMBL/GenBank/DDBJ whole genome shotgun (WGS) entry which is preliminary data.</text>
</comment>
<proteinExistence type="predicted"/>
<organism evidence="1 2">
    <name type="scientific">Artomyces pyxidatus</name>
    <dbReference type="NCBI Taxonomy" id="48021"/>
    <lineage>
        <taxon>Eukaryota</taxon>
        <taxon>Fungi</taxon>
        <taxon>Dikarya</taxon>
        <taxon>Basidiomycota</taxon>
        <taxon>Agaricomycotina</taxon>
        <taxon>Agaricomycetes</taxon>
        <taxon>Russulales</taxon>
        <taxon>Auriscalpiaceae</taxon>
        <taxon>Artomyces</taxon>
    </lineage>
</organism>
<keyword evidence="2" id="KW-1185">Reference proteome</keyword>
<accession>A0ACB8T3Q9</accession>
<name>A0ACB8T3Q9_9AGAM</name>
<sequence length="173" mass="18937">MSKQVEEYTVQRVTYHSALPPSEVLAQLDKLVHRDASDGQALPALLTSKTKGEIVQRLNDISGGDFMVFGTLRHSDWIKTYFEMDAMPTLVSYKVGSPLVATTMLAHTLLTSLYLPTKILIVGKDVDESKGTKVIYDLPSSMIAAGDRGDLRDAALVLDAKLEDLTKRITGAL</sequence>
<protein>
    <submittedName>
        <fullName evidence="1">Uncharacterized protein</fullName>
    </submittedName>
</protein>
<reference evidence="1" key="1">
    <citation type="submission" date="2021-03" db="EMBL/GenBank/DDBJ databases">
        <authorList>
            <consortium name="DOE Joint Genome Institute"/>
            <person name="Ahrendt S."/>
            <person name="Looney B.P."/>
            <person name="Miyauchi S."/>
            <person name="Morin E."/>
            <person name="Drula E."/>
            <person name="Courty P.E."/>
            <person name="Chicoki N."/>
            <person name="Fauchery L."/>
            <person name="Kohler A."/>
            <person name="Kuo A."/>
            <person name="Labutti K."/>
            <person name="Pangilinan J."/>
            <person name="Lipzen A."/>
            <person name="Riley R."/>
            <person name="Andreopoulos W."/>
            <person name="He G."/>
            <person name="Johnson J."/>
            <person name="Barry K.W."/>
            <person name="Grigoriev I.V."/>
            <person name="Nagy L."/>
            <person name="Hibbett D."/>
            <person name="Henrissat B."/>
            <person name="Matheny P.B."/>
            <person name="Labbe J."/>
            <person name="Martin F."/>
        </authorList>
    </citation>
    <scope>NUCLEOTIDE SEQUENCE</scope>
    <source>
        <strain evidence="1">HHB10654</strain>
    </source>
</reference>
<gene>
    <name evidence="1" type="ORF">BV25DRAFT_1915863</name>
</gene>
<dbReference type="EMBL" id="MU277206">
    <property type="protein sequence ID" value="KAI0062731.1"/>
    <property type="molecule type" value="Genomic_DNA"/>
</dbReference>
<evidence type="ECO:0000313" key="2">
    <source>
        <dbReference type="Proteomes" id="UP000814140"/>
    </source>
</evidence>
<dbReference type="Proteomes" id="UP000814140">
    <property type="component" value="Unassembled WGS sequence"/>
</dbReference>
<evidence type="ECO:0000313" key="1">
    <source>
        <dbReference type="EMBL" id="KAI0062731.1"/>
    </source>
</evidence>